<evidence type="ECO:0000259" key="7">
    <source>
        <dbReference type="Pfam" id="PF11846"/>
    </source>
</evidence>
<dbReference type="InterPro" id="IPR051533">
    <property type="entry name" value="WaaL-like"/>
</dbReference>
<name>A0AAC9FRD7_9RALS</name>
<dbReference type="Pfam" id="PF15864">
    <property type="entry name" value="PglL_A"/>
    <property type="match status" value="1"/>
</dbReference>
<feature type="transmembrane region" description="Helical" evidence="5">
    <location>
        <begin position="114"/>
        <end position="134"/>
    </location>
</feature>
<evidence type="ECO:0000259" key="6">
    <source>
        <dbReference type="Pfam" id="PF04932"/>
    </source>
</evidence>
<dbReference type="KEGG" id="rin:ACS15_0596"/>
<dbReference type="GO" id="GO:0016874">
    <property type="term" value="F:ligase activity"/>
    <property type="evidence" value="ECO:0007669"/>
    <property type="project" value="UniProtKB-KW"/>
</dbReference>
<feature type="transmembrane region" description="Helical" evidence="5">
    <location>
        <begin position="188"/>
        <end position="204"/>
    </location>
</feature>
<evidence type="ECO:0000256" key="4">
    <source>
        <dbReference type="ARBA" id="ARBA00023136"/>
    </source>
</evidence>
<dbReference type="Pfam" id="PF04932">
    <property type="entry name" value="Wzy_C"/>
    <property type="match status" value="1"/>
</dbReference>
<dbReference type="AlphaFoldDB" id="A0AAC9FRD7"/>
<dbReference type="GO" id="GO:0016020">
    <property type="term" value="C:membrane"/>
    <property type="evidence" value="ECO:0007669"/>
    <property type="project" value="UniProtKB-SubCell"/>
</dbReference>
<comment type="subcellular location">
    <subcellularLocation>
        <location evidence="1">Membrane</location>
        <topology evidence="1">Multi-pass membrane protein</topology>
    </subcellularLocation>
</comment>
<evidence type="ECO:0000256" key="5">
    <source>
        <dbReference type="SAM" id="Phobius"/>
    </source>
</evidence>
<evidence type="ECO:0000259" key="8">
    <source>
        <dbReference type="Pfam" id="PF15864"/>
    </source>
</evidence>
<dbReference type="InterPro" id="IPR021797">
    <property type="entry name" value="Wzy_C_2"/>
</dbReference>
<dbReference type="Proteomes" id="UP000077927">
    <property type="component" value="Chromosome 1"/>
</dbReference>
<feature type="transmembrane region" description="Helical" evidence="5">
    <location>
        <begin position="332"/>
        <end position="353"/>
    </location>
</feature>
<dbReference type="InterPro" id="IPR031726">
    <property type="entry name" value="PglL_A"/>
</dbReference>
<feature type="transmembrane region" description="Helical" evidence="5">
    <location>
        <begin position="210"/>
        <end position="227"/>
    </location>
</feature>
<feature type="transmembrane region" description="Helical" evidence="5">
    <location>
        <begin position="165"/>
        <end position="181"/>
    </location>
</feature>
<feature type="domain" description="O-antigen ligase-related" evidence="6">
    <location>
        <begin position="194"/>
        <end position="344"/>
    </location>
</feature>
<keyword evidence="3 5" id="KW-1133">Transmembrane helix</keyword>
<reference evidence="9 10" key="1">
    <citation type="submission" date="2015-09" db="EMBL/GenBank/DDBJ databases">
        <authorList>
            <person name="Xu Y."/>
            <person name="Nagy A."/>
            <person name="Liu N.T."/>
            <person name="Nou X."/>
        </authorList>
    </citation>
    <scope>NUCLEOTIDE SEQUENCE [LARGE SCALE GENOMIC DNA]</scope>
    <source>
        <strain evidence="9 10">FC1138</strain>
    </source>
</reference>
<feature type="transmembrane region" description="Helical" evidence="5">
    <location>
        <begin position="57"/>
        <end position="76"/>
    </location>
</feature>
<evidence type="ECO:0000313" key="10">
    <source>
        <dbReference type="Proteomes" id="UP000077927"/>
    </source>
</evidence>
<dbReference type="InterPro" id="IPR007016">
    <property type="entry name" value="O-antigen_ligase-rel_domated"/>
</dbReference>
<organism evidence="9 10">
    <name type="scientific">Ralstonia insidiosa</name>
    <dbReference type="NCBI Taxonomy" id="190721"/>
    <lineage>
        <taxon>Bacteria</taxon>
        <taxon>Pseudomonadati</taxon>
        <taxon>Pseudomonadota</taxon>
        <taxon>Betaproteobacteria</taxon>
        <taxon>Burkholderiales</taxon>
        <taxon>Burkholderiaceae</taxon>
        <taxon>Ralstonia</taxon>
    </lineage>
</organism>
<keyword evidence="2 5" id="KW-0812">Transmembrane</keyword>
<keyword evidence="4 5" id="KW-0472">Membrane</keyword>
<evidence type="ECO:0000256" key="1">
    <source>
        <dbReference type="ARBA" id="ARBA00004141"/>
    </source>
</evidence>
<feature type="transmembrane region" description="Helical" evidence="5">
    <location>
        <begin position="82"/>
        <end position="102"/>
    </location>
</feature>
<evidence type="ECO:0000313" key="9">
    <source>
        <dbReference type="EMBL" id="ANH73397.1"/>
    </source>
</evidence>
<feature type="domain" description="Virulence factor membrane-bound polymerase C-terminal" evidence="7">
    <location>
        <begin position="366"/>
        <end position="542"/>
    </location>
</feature>
<keyword evidence="9" id="KW-0436">Ligase</keyword>
<evidence type="ECO:0000256" key="3">
    <source>
        <dbReference type="ARBA" id="ARBA00022989"/>
    </source>
</evidence>
<proteinExistence type="predicted"/>
<gene>
    <name evidence="9" type="ORF">ACS15_0596</name>
</gene>
<feature type="transmembrane region" description="Helical" evidence="5">
    <location>
        <begin position="360"/>
        <end position="377"/>
    </location>
</feature>
<protein>
    <submittedName>
        <fullName evidence="9">O-antigen ligase like membrane family protein</fullName>
    </submittedName>
</protein>
<feature type="transmembrane region" description="Helical" evidence="5">
    <location>
        <begin position="234"/>
        <end position="255"/>
    </location>
</feature>
<feature type="transmembrane region" description="Helical" evidence="5">
    <location>
        <begin position="31"/>
        <end position="50"/>
    </location>
</feature>
<dbReference type="EMBL" id="CP012605">
    <property type="protein sequence ID" value="ANH73397.1"/>
    <property type="molecule type" value="Genomic_DNA"/>
</dbReference>
<dbReference type="PANTHER" id="PTHR37422">
    <property type="entry name" value="TEICHURONIC ACID BIOSYNTHESIS PROTEIN TUAE"/>
    <property type="match status" value="1"/>
</dbReference>
<feature type="domain" description="Protein glycosylation ligase" evidence="8">
    <location>
        <begin position="156"/>
        <end position="179"/>
    </location>
</feature>
<sequence>MSIWLAIAACWSVPFLIAPHTYPIPTFYSEFAAAICWTALTIAVVSLGWGGRVGLPAIALAPLALIAVLILQLLVAPPINTFFSFAAVAFLLAAVASTWLGARCRDMPGMLEALAVGVIVGGVLTVSVELLHLFRVPGLPSEFFSITPAGTARRMWGNLNQPNHVASYLAFGLAACLFLAQRFRRWRIVLAVIALSFLLGMALTISRVTWLHVIVVGVLAGPAWSTRVRGAARWLAAAAPALLLVAAYQVCNWIVSYANVLWHLDLPGSLGQRMQEGAGERVLLWRHAWHIFLAHPWLGGGWGDYAWNQYVQTDLLGNVEMSLNAHNIVLDLLAKVGLLGLLAVALPSLGFVWRLRKRPMTPAWSFLLSIILVLGAHSMLEYPLHYLFFLLPLAFALGYLDMRTLRFPTGRMAWASVGVVSLCAVVLLVRLWGNYVSAERLQYGFTSQPRQPAGYHEHGPTLLLPYESLAKASQWKVGPETAESLMPLERRAVQFYPGPNTVQRYALALAYLGKTEEAVVQVRRLHSQYWTDYANQSWLVAQACGQDHEEMLKTFCARLRSEKLLLTIDRSSDGDSLTASQ</sequence>
<dbReference type="PANTHER" id="PTHR37422:SF23">
    <property type="entry name" value="TEICHURONIC ACID BIOSYNTHESIS PROTEIN TUAE"/>
    <property type="match status" value="1"/>
</dbReference>
<dbReference type="Pfam" id="PF11846">
    <property type="entry name" value="Wzy_C_2"/>
    <property type="match status" value="1"/>
</dbReference>
<feature type="transmembrane region" description="Helical" evidence="5">
    <location>
        <begin position="383"/>
        <end position="400"/>
    </location>
</feature>
<accession>A0AAC9FRD7</accession>
<evidence type="ECO:0000256" key="2">
    <source>
        <dbReference type="ARBA" id="ARBA00022692"/>
    </source>
</evidence>
<feature type="transmembrane region" description="Helical" evidence="5">
    <location>
        <begin position="412"/>
        <end position="433"/>
    </location>
</feature>